<feature type="transmembrane region" description="Helical" evidence="1">
    <location>
        <begin position="12"/>
        <end position="29"/>
    </location>
</feature>
<protein>
    <submittedName>
        <fullName evidence="2">Uncharacterized protein</fullName>
    </submittedName>
</protein>
<sequence length="79" mass="8017">MWTELGLDGPTWPAVGAVLLLGRVLRLLVELARRRTLVDVTTRAPAGTQVVQGGGSGGPAMWISVGSGTSAVSGSEESG</sequence>
<keyword evidence="1" id="KW-0812">Transmembrane</keyword>
<keyword evidence="1" id="KW-0472">Membrane</keyword>
<accession>A0A917XN06</accession>
<reference evidence="2" key="1">
    <citation type="journal article" date="2014" name="Int. J. Syst. Evol. Microbiol.">
        <title>Complete genome sequence of Corynebacterium casei LMG S-19264T (=DSM 44701T), isolated from a smear-ripened cheese.</title>
        <authorList>
            <consortium name="US DOE Joint Genome Institute (JGI-PGF)"/>
            <person name="Walter F."/>
            <person name="Albersmeier A."/>
            <person name="Kalinowski J."/>
            <person name="Ruckert C."/>
        </authorList>
    </citation>
    <scope>NUCLEOTIDE SEQUENCE</scope>
    <source>
        <strain evidence="2">CGMCC 4.7110</strain>
    </source>
</reference>
<proteinExistence type="predicted"/>
<keyword evidence="3" id="KW-1185">Reference proteome</keyword>
<reference evidence="2" key="2">
    <citation type="submission" date="2020-09" db="EMBL/GenBank/DDBJ databases">
        <authorList>
            <person name="Sun Q."/>
            <person name="Zhou Y."/>
        </authorList>
    </citation>
    <scope>NUCLEOTIDE SEQUENCE</scope>
    <source>
        <strain evidence="2">CGMCC 4.7110</strain>
    </source>
</reference>
<organism evidence="2 3">
    <name type="scientific">Streptomyces fuscichromogenes</name>
    <dbReference type="NCBI Taxonomy" id="1324013"/>
    <lineage>
        <taxon>Bacteria</taxon>
        <taxon>Bacillati</taxon>
        <taxon>Actinomycetota</taxon>
        <taxon>Actinomycetes</taxon>
        <taxon>Kitasatosporales</taxon>
        <taxon>Streptomycetaceae</taxon>
        <taxon>Streptomyces</taxon>
    </lineage>
</organism>
<comment type="caution">
    <text evidence="2">The sequence shown here is derived from an EMBL/GenBank/DDBJ whole genome shotgun (WGS) entry which is preliminary data.</text>
</comment>
<evidence type="ECO:0000256" key="1">
    <source>
        <dbReference type="SAM" id="Phobius"/>
    </source>
</evidence>
<evidence type="ECO:0000313" key="3">
    <source>
        <dbReference type="Proteomes" id="UP000653411"/>
    </source>
</evidence>
<name>A0A917XN06_9ACTN</name>
<dbReference type="AlphaFoldDB" id="A0A917XN06"/>
<dbReference type="Proteomes" id="UP000653411">
    <property type="component" value="Unassembled WGS sequence"/>
</dbReference>
<gene>
    <name evidence="2" type="ORF">GCM10011578_089170</name>
</gene>
<keyword evidence="1" id="KW-1133">Transmembrane helix</keyword>
<evidence type="ECO:0000313" key="2">
    <source>
        <dbReference type="EMBL" id="GGN41186.1"/>
    </source>
</evidence>
<dbReference type="EMBL" id="BMML01000033">
    <property type="protein sequence ID" value="GGN41186.1"/>
    <property type="molecule type" value="Genomic_DNA"/>
</dbReference>